<dbReference type="Pfam" id="PF13439">
    <property type="entry name" value="Glyco_transf_4"/>
    <property type="match status" value="1"/>
</dbReference>
<protein>
    <submittedName>
        <fullName evidence="3">Glycogen synthase</fullName>
        <ecNumber evidence="3">2.4.1.11</ecNumber>
    </submittedName>
</protein>
<evidence type="ECO:0000313" key="3">
    <source>
        <dbReference type="EMBL" id="AUG58130.1"/>
    </source>
</evidence>
<dbReference type="InterPro" id="IPR028098">
    <property type="entry name" value="Glyco_trans_4-like_N"/>
</dbReference>
<feature type="domain" description="Glycosyltransferase subfamily 4-like N-terminal" evidence="2">
    <location>
        <begin position="20"/>
        <end position="195"/>
    </location>
</feature>
<keyword evidence="3" id="KW-0808">Transferase</keyword>
<dbReference type="PANTHER" id="PTHR45947">
    <property type="entry name" value="SULFOQUINOVOSYL TRANSFERASE SQD2"/>
    <property type="match status" value="1"/>
</dbReference>
<reference evidence="3 4" key="1">
    <citation type="submission" date="2017-12" db="EMBL/GenBank/DDBJ databases">
        <title>Complete genome sequence of Herbivorax saccincola GGR1, a novel Cellulosome-producing hydrolytic bacterium in a thermophilic biogas plant, established by Illumina and Nanopore MinION sequencing.</title>
        <authorList>
            <person name="Pechtl A."/>
            <person name="Ruckert C."/>
            <person name="Koeck D.E."/>
            <person name="Maus I."/>
            <person name="Winkler A."/>
            <person name="Kalinowski J."/>
            <person name="Puhler A."/>
            <person name="Schwarz W.W."/>
            <person name="Zverlov V.V."/>
            <person name="Schluter A."/>
            <person name="Liebl W."/>
        </authorList>
    </citation>
    <scope>NUCLEOTIDE SEQUENCE [LARGE SCALE GENOMIC DNA]</scope>
    <source>
        <strain evidence="4">SR1</strain>
    </source>
</reference>
<dbReference type="AlphaFoldDB" id="A0A2K9ERH4"/>
<proteinExistence type="predicted"/>
<keyword evidence="3" id="KW-0328">Glycosyltransferase</keyword>
<dbReference type="PANTHER" id="PTHR45947:SF3">
    <property type="entry name" value="SULFOQUINOVOSYL TRANSFERASE SQD2"/>
    <property type="match status" value="1"/>
</dbReference>
<name>A0A2K9ERH4_9FIRM</name>
<dbReference type="InterPro" id="IPR050194">
    <property type="entry name" value="Glycosyltransferase_grp1"/>
</dbReference>
<dbReference type="KEGG" id="hsc:HVS_11175"/>
<keyword evidence="4" id="KW-1185">Reference proteome</keyword>
<dbReference type="InterPro" id="IPR001296">
    <property type="entry name" value="Glyco_trans_1"/>
</dbReference>
<evidence type="ECO:0000259" key="2">
    <source>
        <dbReference type="Pfam" id="PF13439"/>
    </source>
</evidence>
<dbReference type="SUPFAM" id="SSF53756">
    <property type="entry name" value="UDP-Glycosyltransferase/glycogen phosphorylase"/>
    <property type="match status" value="1"/>
</dbReference>
<dbReference type="EMBL" id="CP025197">
    <property type="protein sequence ID" value="AUG58130.1"/>
    <property type="molecule type" value="Genomic_DNA"/>
</dbReference>
<gene>
    <name evidence="3" type="ORF">HVS_11175</name>
</gene>
<dbReference type="EC" id="2.4.1.11" evidence="3"/>
<dbReference type="GO" id="GO:0004373">
    <property type="term" value="F:alpha-1,4-glucan glucosyltransferase (UDP-glucose donor) activity"/>
    <property type="evidence" value="ECO:0007669"/>
    <property type="project" value="UniProtKB-EC"/>
</dbReference>
<sequence>MEENGMRVLMLSWEYPPRIVGGISRVVHGLAQKLGERGNEVHVITCWEMGTKEFEKDKDVYIHRVHSYDVTPNNFVDWVLQLNFSLLEHSIKLINETGKFDIIHAHDWIVAFAARVLKHSYFIPLISTIHATEYGRNCGIHDDTQRYINSVEWWMAYESWRIIVNSEYMKEEVKHVFQVPEDKIDIIPNGVDLDKFDGYEKDMDFRRKYARDNEKIIFFVGRLVNEKGVHVLIDSVPKVLQYYNDAKFVIAGKGPQLEHLKAKANYMGVSHKVYFTGYVSDEELSKIYKCADVAVFPSLYEPFGIVALEGMVANVPVVVSDTGGLSGIVEHGVDGMKSYTGNANSLADSILEILHKPDKAEKMKENALKKVHSIYNWKVITDKTIEVYKNIINESKKANWSMSIMKNKLD</sequence>
<accession>A0A2K9ERH4</accession>
<feature type="domain" description="Glycosyl transferase family 1" evidence="1">
    <location>
        <begin position="206"/>
        <end position="369"/>
    </location>
</feature>
<dbReference type="Proteomes" id="UP000233534">
    <property type="component" value="Chromosome"/>
</dbReference>
<evidence type="ECO:0000313" key="4">
    <source>
        <dbReference type="Proteomes" id="UP000233534"/>
    </source>
</evidence>
<organism evidence="3 4">
    <name type="scientific">Acetivibrio saccincola</name>
    <dbReference type="NCBI Taxonomy" id="1677857"/>
    <lineage>
        <taxon>Bacteria</taxon>
        <taxon>Bacillati</taxon>
        <taxon>Bacillota</taxon>
        <taxon>Clostridia</taxon>
        <taxon>Eubacteriales</taxon>
        <taxon>Oscillospiraceae</taxon>
        <taxon>Acetivibrio</taxon>
    </lineage>
</organism>
<evidence type="ECO:0000259" key="1">
    <source>
        <dbReference type="Pfam" id="PF00534"/>
    </source>
</evidence>
<dbReference type="Pfam" id="PF00534">
    <property type="entry name" value="Glycos_transf_1"/>
    <property type="match status" value="1"/>
</dbReference>
<dbReference type="CDD" id="cd03801">
    <property type="entry name" value="GT4_PimA-like"/>
    <property type="match status" value="1"/>
</dbReference>
<dbReference type="Gene3D" id="3.40.50.2000">
    <property type="entry name" value="Glycogen Phosphorylase B"/>
    <property type="match status" value="2"/>
</dbReference>